<feature type="signal peptide" evidence="1">
    <location>
        <begin position="1"/>
        <end position="26"/>
    </location>
</feature>
<feature type="chain" id="PRO_5001761685" evidence="1">
    <location>
        <begin position="27"/>
        <end position="141"/>
    </location>
</feature>
<name>A0A081PE30_9SPHI</name>
<accession>A0A081PE30</accession>
<reference evidence="2 3" key="1">
    <citation type="journal article" date="1992" name="Int. J. Syst. Bacteriol.">
        <title>Sphingobacterium antarcticus sp. nov. a Psychrotrophic Bacterium from the Soils of Schirmacher Oasis, Antarctica.</title>
        <authorList>
            <person name="Shivaji S."/>
            <person name="Ray M.K."/>
            <person name="Rao N.S."/>
            <person name="Saiserr L."/>
            <person name="Jagannadham M.V."/>
            <person name="Kumar G.S."/>
            <person name="Reddy G."/>
            <person name="Bhargava P.M."/>
        </authorList>
    </citation>
    <scope>NUCLEOTIDE SEQUENCE [LARGE SCALE GENOMIC DNA]</scope>
    <source>
        <strain evidence="2 3">4BY</strain>
    </source>
</reference>
<evidence type="ECO:0000256" key="1">
    <source>
        <dbReference type="SAM" id="SignalP"/>
    </source>
</evidence>
<dbReference type="OrthoDB" id="794736at2"/>
<sequence>MFKRLFCLLVWSTGAVCLIACNTANNRPLSVGFSADSNSIVFKQIDPAGLQLLRQELPADSAFSTLIRVLEKDRGEDTERNIAGIFSVTDSSIVFIPEHTFSKGKDYLVVSYLNARFATAGMLLKGKMDHQLKPEEYLLSY</sequence>
<comment type="caution">
    <text evidence="2">The sequence shown here is derived from an EMBL/GenBank/DDBJ whole genome shotgun (WGS) entry which is preliminary data.</text>
</comment>
<evidence type="ECO:0000313" key="2">
    <source>
        <dbReference type="EMBL" id="KEQ28953.1"/>
    </source>
</evidence>
<protein>
    <submittedName>
        <fullName evidence="2">Uncharacterized protein</fullName>
    </submittedName>
</protein>
<dbReference type="Proteomes" id="UP000028007">
    <property type="component" value="Unassembled WGS sequence"/>
</dbReference>
<dbReference type="RefSeq" id="WP_037443083.1">
    <property type="nucleotide sequence ID" value="NZ_JNFF01000091.1"/>
</dbReference>
<dbReference type="eggNOG" id="ENOG5034499">
    <property type="taxonomic scope" value="Bacteria"/>
</dbReference>
<proteinExistence type="predicted"/>
<gene>
    <name evidence="2" type="ORF">N180_20450</name>
</gene>
<dbReference type="EMBL" id="JNFF01000091">
    <property type="protein sequence ID" value="KEQ28953.1"/>
    <property type="molecule type" value="Genomic_DNA"/>
</dbReference>
<dbReference type="AlphaFoldDB" id="A0A081PE30"/>
<organism evidence="2 3">
    <name type="scientific">Pedobacter antarcticus 4BY</name>
    <dbReference type="NCBI Taxonomy" id="1358423"/>
    <lineage>
        <taxon>Bacteria</taxon>
        <taxon>Pseudomonadati</taxon>
        <taxon>Bacteroidota</taxon>
        <taxon>Sphingobacteriia</taxon>
        <taxon>Sphingobacteriales</taxon>
        <taxon>Sphingobacteriaceae</taxon>
        <taxon>Pedobacter</taxon>
    </lineage>
</organism>
<keyword evidence="1" id="KW-0732">Signal</keyword>
<keyword evidence="3" id="KW-1185">Reference proteome</keyword>
<evidence type="ECO:0000313" key="3">
    <source>
        <dbReference type="Proteomes" id="UP000028007"/>
    </source>
</evidence>